<accession>A0A853AI05</accession>
<proteinExistence type="inferred from homology"/>
<feature type="domain" description="Solute-binding protein family 3/N-terminal" evidence="5">
    <location>
        <begin position="30"/>
        <end position="252"/>
    </location>
</feature>
<gene>
    <name evidence="6" type="ORF">HNR68_001359</name>
</gene>
<evidence type="ECO:0000256" key="2">
    <source>
        <dbReference type="ARBA" id="ARBA00022448"/>
    </source>
</evidence>
<dbReference type="GO" id="GO:0030288">
    <property type="term" value="C:outer membrane-bounded periplasmic space"/>
    <property type="evidence" value="ECO:0007669"/>
    <property type="project" value="TreeGrafter"/>
</dbReference>
<feature type="signal peptide" evidence="4">
    <location>
        <begin position="1"/>
        <end position="21"/>
    </location>
</feature>
<dbReference type="InterPro" id="IPR051455">
    <property type="entry name" value="Bact_solute-bind_prot3"/>
</dbReference>
<dbReference type="PANTHER" id="PTHR30085">
    <property type="entry name" value="AMINO ACID ABC TRANSPORTER PERMEASE"/>
    <property type="match status" value="1"/>
</dbReference>
<comment type="similarity">
    <text evidence="1">Belongs to the bacterial solute-binding protein 3 family.</text>
</comment>
<dbReference type="Proteomes" id="UP000587002">
    <property type="component" value="Unassembled WGS sequence"/>
</dbReference>
<dbReference type="InterPro" id="IPR001638">
    <property type="entry name" value="Solute-binding_3/MltF_N"/>
</dbReference>
<feature type="chain" id="PRO_5032713938" evidence="4">
    <location>
        <begin position="22"/>
        <end position="273"/>
    </location>
</feature>
<evidence type="ECO:0000313" key="7">
    <source>
        <dbReference type="Proteomes" id="UP000587002"/>
    </source>
</evidence>
<dbReference type="GO" id="GO:0006865">
    <property type="term" value="P:amino acid transport"/>
    <property type="evidence" value="ECO:0007669"/>
    <property type="project" value="TreeGrafter"/>
</dbReference>
<evidence type="ECO:0000313" key="6">
    <source>
        <dbReference type="EMBL" id="NYI82729.1"/>
    </source>
</evidence>
<evidence type="ECO:0000256" key="1">
    <source>
        <dbReference type="ARBA" id="ARBA00010333"/>
    </source>
</evidence>
<keyword evidence="3 4" id="KW-0732">Signal</keyword>
<evidence type="ECO:0000256" key="3">
    <source>
        <dbReference type="ARBA" id="ARBA00022729"/>
    </source>
</evidence>
<comment type="caution">
    <text evidence="6">The sequence shown here is derived from an EMBL/GenBank/DDBJ whole genome shotgun (WGS) entry which is preliminary data.</text>
</comment>
<organism evidence="6 7">
    <name type="scientific">Saccharopolyspora hordei</name>
    <dbReference type="NCBI Taxonomy" id="1838"/>
    <lineage>
        <taxon>Bacteria</taxon>
        <taxon>Bacillati</taxon>
        <taxon>Actinomycetota</taxon>
        <taxon>Actinomycetes</taxon>
        <taxon>Pseudonocardiales</taxon>
        <taxon>Pseudonocardiaceae</taxon>
        <taxon>Saccharopolyspora</taxon>
    </lineage>
</organism>
<dbReference type="PANTHER" id="PTHR30085:SF6">
    <property type="entry name" value="ABC TRANSPORTER GLUTAMINE-BINDING PROTEIN GLNH"/>
    <property type="match status" value="1"/>
</dbReference>
<evidence type="ECO:0000256" key="4">
    <source>
        <dbReference type="SAM" id="SignalP"/>
    </source>
</evidence>
<dbReference type="GO" id="GO:0005576">
    <property type="term" value="C:extracellular region"/>
    <property type="evidence" value="ECO:0007669"/>
    <property type="project" value="TreeGrafter"/>
</dbReference>
<dbReference type="EMBL" id="JACCFJ010000001">
    <property type="protein sequence ID" value="NYI82729.1"/>
    <property type="molecule type" value="Genomic_DNA"/>
</dbReference>
<sequence>MKARTVALASVLLLLAGCSDRSDLFPDAEFINVATKVDQPGLASFRGGDTSIPQGFEVNIANELSREFDRKVRFLPITSAIREAQLRSGQANVVVASYSMTKTRKDEFDMVGPYLLSNTGVMVRSDSTITSRKQISASDVCTASSTTTAELIEADMGGEPQTEPGFEKCTERLAAADEVQAVITDRIILEGLAAEADGKYRILDDKFGSDGKYAIAMKKRHPEECERIEEWLKDYVQSPQWTEDFRTYFPDVEDIDEYRPNPAQVEADSQCTE</sequence>
<dbReference type="PROSITE" id="PS51257">
    <property type="entry name" value="PROKAR_LIPOPROTEIN"/>
    <property type="match status" value="1"/>
</dbReference>
<name>A0A853AI05_9PSEU</name>
<dbReference type="Gene3D" id="3.40.190.10">
    <property type="entry name" value="Periplasmic binding protein-like II"/>
    <property type="match status" value="2"/>
</dbReference>
<dbReference type="SMART" id="SM00062">
    <property type="entry name" value="PBPb"/>
    <property type="match status" value="1"/>
</dbReference>
<keyword evidence="7" id="KW-1185">Reference proteome</keyword>
<dbReference type="AlphaFoldDB" id="A0A853AI05"/>
<dbReference type="SUPFAM" id="SSF53850">
    <property type="entry name" value="Periplasmic binding protein-like II"/>
    <property type="match status" value="1"/>
</dbReference>
<dbReference type="Pfam" id="PF00497">
    <property type="entry name" value="SBP_bac_3"/>
    <property type="match status" value="1"/>
</dbReference>
<protein>
    <submittedName>
        <fullName evidence="6">Glutamate transport system substrate-binding protein</fullName>
    </submittedName>
</protein>
<reference evidence="6 7" key="1">
    <citation type="submission" date="2020-07" db="EMBL/GenBank/DDBJ databases">
        <title>Sequencing the genomes of 1000 actinobacteria strains.</title>
        <authorList>
            <person name="Klenk H.-P."/>
        </authorList>
    </citation>
    <scope>NUCLEOTIDE SEQUENCE [LARGE SCALE GENOMIC DNA]</scope>
    <source>
        <strain evidence="6 7">DSM 44065</strain>
    </source>
</reference>
<keyword evidence="2" id="KW-0813">Transport</keyword>
<evidence type="ECO:0000259" key="5">
    <source>
        <dbReference type="SMART" id="SM00062"/>
    </source>
</evidence>
<dbReference type="RefSeq" id="WP_179718713.1">
    <property type="nucleotide sequence ID" value="NZ_BAABFH010000001.1"/>
</dbReference>